<evidence type="ECO:0000259" key="3">
    <source>
        <dbReference type="Pfam" id="PF26237"/>
    </source>
</evidence>
<accession>A0ABD5UT92</accession>
<dbReference type="InterPro" id="IPR058775">
    <property type="entry name" value="DUF8054_M"/>
</dbReference>
<feature type="domain" description="DUF8054" evidence="2">
    <location>
        <begin position="18"/>
        <end position="103"/>
    </location>
</feature>
<dbReference type="AlphaFoldDB" id="A0ABD5UT92"/>
<keyword evidence="1" id="KW-1133">Transmembrane helix</keyword>
<evidence type="ECO:0000313" key="5">
    <source>
        <dbReference type="EMBL" id="MFC6892779.1"/>
    </source>
</evidence>
<dbReference type="RefSeq" id="WP_379743618.1">
    <property type="nucleotide sequence ID" value="NZ_JBHSVN010000001.1"/>
</dbReference>
<feature type="transmembrane region" description="Helical" evidence="1">
    <location>
        <begin position="60"/>
        <end position="81"/>
    </location>
</feature>
<feature type="domain" description="DUF8054" evidence="3">
    <location>
        <begin position="240"/>
        <end position="279"/>
    </location>
</feature>
<dbReference type="Pfam" id="PF26236">
    <property type="entry name" value="DUF8054_N"/>
    <property type="match status" value="1"/>
</dbReference>
<evidence type="ECO:0000259" key="4">
    <source>
        <dbReference type="Pfam" id="PF26238"/>
    </source>
</evidence>
<dbReference type="InterPro" id="IPR058674">
    <property type="entry name" value="DUF8054_N"/>
</dbReference>
<organism evidence="5 6">
    <name type="scientific">Halopenitus salinus</name>
    <dbReference type="NCBI Taxonomy" id="1198295"/>
    <lineage>
        <taxon>Archaea</taxon>
        <taxon>Methanobacteriati</taxon>
        <taxon>Methanobacteriota</taxon>
        <taxon>Stenosarchaea group</taxon>
        <taxon>Halobacteria</taxon>
        <taxon>Halobacteriales</taxon>
        <taxon>Haloferacaceae</taxon>
        <taxon>Halopenitus</taxon>
    </lineage>
</organism>
<protein>
    <submittedName>
        <fullName evidence="5">Uncharacterized protein</fullName>
    </submittedName>
</protein>
<feature type="domain" description="DUF8054" evidence="4">
    <location>
        <begin position="118"/>
        <end position="237"/>
    </location>
</feature>
<keyword evidence="1" id="KW-0472">Membrane</keyword>
<dbReference type="InterPro" id="IPR058675">
    <property type="entry name" value="DUF8054_C"/>
</dbReference>
<evidence type="ECO:0000256" key="1">
    <source>
        <dbReference type="SAM" id="Phobius"/>
    </source>
</evidence>
<name>A0ABD5UT92_9EURY</name>
<dbReference type="Pfam" id="PF26238">
    <property type="entry name" value="DUF8054_M"/>
    <property type="match status" value="1"/>
</dbReference>
<comment type="caution">
    <text evidence="5">The sequence shown here is derived from an EMBL/GenBank/DDBJ whole genome shotgun (WGS) entry which is preliminary data.</text>
</comment>
<dbReference type="EMBL" id="JBHSXL010000008">
    <property type="protein sequence ID" value="MFC6892779.1"/>
    <property type="molecule type" value="Genomic_DNA"/>
</dbReference>
<evidence type="ECO:0000259" key="2">
    <source>
        <dbReference type="Pfam" id="PF26236"/>
    </source>
</evidence>
<dbReference type="Proteomes" id="UP001596296">
    <property type="component" value="Unassembled WGS sequence"/>
</dbReference>
<keyword evidence="1" id="KW-0812">Transmembrane</keyword>
<feature type="transmembrane region" description="Helical" evidence="1">
    <location>
        <begin position="31"/>
        <end position="54"/>
    </location>
</feature>
<keyword evidence="6" id="KW-1185">Reference proteome</keyword>
<gene>
    <name evidence="5" type="ORF">ACFQE9_09200</name>
</gene>
<dbReference type="Pfam" id="PF26237">
    <property type="entry name" value="DUF8054_C"/>
    <property type="match status" value="1"/>
</dbReference>
<reference evidence="5 6" key="1">
    <citation type="journal article" date="2019" name="Int. J. Syst. Evol. Microbiol.">
        <title>The Global Catalogue of Microorganisms (GCM) 10K type strain sequencing project: providing services to taxonomists for standard genome sequencing and annotation.</title>
        <authorList>
            <consortium name="The Broad Institute Genomics Platform"/>
            <consortium name="The Broad Institute Genome Sequencing Center for Infectious Disease"/>
            <person name="Wu L."/>
            <person name="Ma J."/>
        </authorList>
    </citation>
    <scope>NUCLEOTIDE SEQUENCE [LARGE SCALE GENOMIC DNA]</scope>
    <source>
        <strain evidence="5 6">SKJ47</strain>
    </source>
</reference>
<evidence type="ECO:0000313" key="6">
    <source>
        <dbReference type="Proteomes" id="UP001596296"/>
    </source>
</evidence>
<sequence length="290" mass="31879">MKASSETGVISQLRGVIAQLRRPEYTGENRCLPCTILNVAIAIVLSIGAGYVAMSFDLSPFGIAAATLIIAVAAIYLRGYLIPGTPTLTKRYFPDRVLAWFEKGGQGAEGLGWDGESPEALLIEIGIVVDDPSEEDLVLDRDFERAWTRSIHDHWNDEATIKRSLGTFVDADPDVIEFEAHSRSFLAWADDAHLASWPSRAACVADAAAATELPRWDPDWERRPLSLRAEILGALRLFLERCPACDGEVVLSQDVVESCCRSRDVVTATCRSCDSRLFELDVDPAELPDQ</sequence>
<proteinExistence type="predicted"/>